<evidence type="ECO:0000256" key="2">
    <source>
        <dbReference type="ARBA" id="ARBA00004141"/>
    </source>
</evidence>
<evidence type="ECO:0000256" key="1">
    <source>
        <dbReference type="ARBA" id="ARBA00000085"/>
    </source>
</evidence>
<dbReference type="PANTHER" id="PTHR45528:SF11">
    <property type="entry name" value="HISTIDINE KINASE"/>
    <property type="match status" value="1"/>
</dbReference>
<feature type="domain" description="HAMP" evidence="16">
    <location>
        <begin position="71"/>
        <end position="124"/>
    </location>
</feature>
<dbReference type="SUPFAM" id="SSF158472">
    <property type="entry name" value="HAMP domain-like"/>
    <property type="match status" value="1"/>
</dbReference>
<dbReference type="Pfam" id="PF00672">
    <property type="entry name" value="HAMP"/>
    <property type="match status" value="1"/>
</dbReference>
<keyword evidence="18" id="KW-1185">Reference proteome</keyword>
<dbReference type="EMBL" id="BRXR01000001">
    <property type="protein sequence ID" value="GLC31242.1"/>
    <property type="molecule type" value="Genomic_DNA"/>
</dbReference>
<dbReference type="PRINTS" id="PR00344">
    <property type="entry name" value="BCTRLSENSOR"/>
</dbReference>
<dbReference type="GO" id="GO:0016301">
    <property type="term" value="F:kinase activity"/>
    <property type="evidence" value="ECO:0007669"/>
    <property type="project" value="UniProtKB-KW"/>
</dbReference>
<keyword evidence="11 14" id="KW-0472">Membrane</keyword>
<comment type="caution">
    <text evidence="17">The sequence shown here is derived from an EMBL/GenBank/DDBJ whole genome shotgun (WGS) entry which is preliminary data.</text>
</comment>
<accession>A0ABQ5N7N3</accession>
<dbReference type="InterPro" id="IPR004358">
    <property type="entry name" value="Sig_transdc_His_kin-like_C"/>
</dbReference>
<dbReference type="Proteomes" id="UP001208567">
    <property type="component" value="Unassembled WGS sequence"/>
</dbReference>
<proteinExistence type="predicted"/>
<dbReference type="SMART" id="SM00388">
    <property type="entry name" value="HisKA"/>
    <property type="match status" value="1"/>
</dbReference>
<dbReference type="CDD" id="cd00082">
    <property type="entry name" value="HisKA"/>
    <property type="match status" value="1"/>
</dbReference>
<feature type="transmembrane region" description="Helical" evidence="14">
    <location>
        <begin position="48"/>
        <end position="69"/>
    </location>
</feature>
<gene>
    <name evidence="17" type="ORF">bsdE14_26520</name>
</gene>
<evidence type="ECO:0000259" key="16">
    <source>
        <dbReference type="PROSITE" id="PS50885"/>
    </source>
</evidence>
<keyword evidence="7 17" id="KW-0418">Kinase</keyword>
<comment type="function">
    <text evidence="12">Member of the two-component regulatory system HssS/HssR involved in intracellular heme homeostasis and tempering of staphylococcal virulence. HssS functions as a heme sensor histidine kinase which is autophosphorylated at a histidine residue and transfers its phosphate group to an aspartate residue of HssR. HssR/HssS activates the expression of hrtAB, an efflux pump, in response to extracellular heme, hemin, hemoglobin or blood.</text>
</comment>
<keyword evidence="5" id="KW-0808">Transferase</keyword>
<comment type="subcellular location">
    <subcellularLocation>
        <location evidence="2">Membrane</location>
        <topology evidence="2">Multi-pass membrane protein</topology>
    </subcellularLocation>
</comment>
<feature type="transmembrane region" description="Helical" evidence="14">
    <location>
        <begin position="9"/>
        <end position="36"/>
    </location>
</feature>
<evidence type="ECO:0000256" key="9">
    <source>
        <dbReference type="ARBA" id="ARBA00023012"/>
    </source>
</evidence>
<feature type="domain" description="Histidine kinase" evidence="15">
    <location>
        <begin position="132"/>
        <end position="345"/>
    </location>
</feature>
<organism evidence="17 18">
    <name type="scientific">Clostridium omnivorum</name>
    <dbReference type="NCBI Taxonomy" id="1604902"/>
    <lineage>
        <taxon>Bacteria</taxon>
        <taxon>Bacillati</taxon>
        <taxon>Bacillota</taxon>
        <taxon>Clostridia</taxon>
        <taxon>Eubacteriales</taxon>
        <taxon>Clostridiaceae</taxon>
        <taxon>Clostridium</taxon>
    </lineage>
</organism>
<keyword evidence="6 14" id="KW-0812">Transmembrane</keyword>
<dbReference type="CDD" id="cd06225">
    <property type="entry name" value="HAMP"/>
    <property type="match status" value="1"/>
</dbReference>
<dbReference type="InterPro" id="IPR036890">
    <property type="entry name" value="HATPase_C_sf"/>
</dbReference>
<keyword evidence="4" id="KW-0597">Phosphoprotein</keyword>
<dbReference type="SUPFAM" id="SSF55874">
    <property type="entry name" value="ATPase domain of HSP90 chaperone/DNA topoisomerase II/histidine kinase"/>
    <property type="match status" value="1"/>
</dbReference>
<dbReference type="CDD" id="cd00075">
    <property type="entry name" value="HATPase"/>
    <property type="match status" value="1"/>
</dbReference>
<dbReference type="Gene3D" id="6.10.340.10">
    <property type="match status" value="1"/>
</dbReference>
<evidence type="ECO:0000256" key="8">
    <source>
        <dbReference type="ARBA" id="ARBA00022989"/>
    </source>
</evidence>
<protein>
    <recommendedName>
        <fullName evidence="13">Heme sensor protein HssS</fullName>
        <ecNumber evidence="3">2.7.13.3</ecNumber>
    </recommendedName>
</protein>
<dbReference type="InterPro" id="IPR003594">
    <property type="entry name" value="HATPase_dom"/>
</dbReference>
<dbReference type="Pfam" id="PF00512">
    <property type="entry name" value="HisKA"/>
    <property type="match status" value="1"/>
</dbReference>
<dbReference type="InterPro" id="IPR003660">
    <property type="entry name" value="HAMP_dom"/>
</dbReference>
<name>A0ABQ5N7N3_9CLOT</name>
<evidence type="ECO:0000256" key="3">
    <source>
        <dbReference type="ARBA" id="ARBA00012438"/>
    </source>
</evidence>
<dbReference type="SUPFAM" id="SSF47384">
    <property type="entry name" value="Homodimeric domain of signal transducing histidine kinase"/>
    <property type="match status" value="1"/>
</dbReference>
<evidence type="ECO:0000256" key="11">
    <source>
        <dbReference type="ARBA" id="ARBA00023136"/>
    </source>
</evidence>
<dbReference type="InterPro" id="IPR036097">
    <property type="entry name" value="HisK_dim/P_sf"/>
</dbReference>
<evidence type="ECO:0000313" key="18">
    <source>
        <dbReference type="Proteomes" id="UP001208567"/>
    </source>
</evidence>
<dbReference type="EC" id="2.7.13.3" evidence="3"/>
<sequence length="345" mass="39662">MRKRSHSKLWIRFTVGVIFITFTVFSLMAAIALISFYYGYFPQHRNPIVPIISMVFFCMIISTFFTLIIGHRILRPIETLIDATKKVAKGDFSVRLDENYPEDEIRDMNLHFNKMIDELNGIETLRNDFIVNVSHEFKTPIASIEGYATLLQDPLLIEEERKEYTQMILDSAAQLSSLSGNILKLSEFESQKIMPEKKSFSLDEQIRQALLFLEGKWSKKNLEIDLELPIINYFGNEEFLMQVWLNIYGNAIKFTPESGKIYTSIKEYDNRIYVSISDTGSGMTEEVQKHIFEKFYQGDRTRHSEGNGLGLTLVKRILDLLGGSIEVQSEIGIGTTFTVCLPLES</sequence>
<evidence type="ECO:0000256" key="14">
    <source>
        <dbReference type="SAM" id="Phobius"/>
    </source>
</evidence>
<evidence type="ECO:0000256" key="6">
    <source>
        <dbReference type="ARBA" id="ARBA00022692"/>
    </source>
</evidence>
<comment type="catalytic activity">
    <reaction evidence="1">
        <text>ATP + protein L-histidine = ADP + protein N-phospho-L-histidine.</text>
        <dbReference type="EC" id="2.7.13.3"/>
    </reaction>
</comment>
<evidence type="ECO:0000256" key="4">
    <source>
        <dbReference type="ARBA" id="ARBA00022553"/>
    </source>
</evidence>
<dbReference type="PANTHER" id="PTHR45528">
    <property type="entry name" value="SENSOR HISTIDINE KINASE CPXA"/>
    <property type="match status" value="1"/>
</dbReference>
<dbReference type="RefSeq" id="WP_264850519.1">
    <property type="nucleotide sequence ID" value="NZ_BRXR01000001.1"/>
</dbReference>
<dbReference type="PROSITE" id="PS50885">
    <property type="entry name" value="HAMP"/>
    <property type="match status" value="1"/>
</dbReference>
<evidence type="ECO:0000313" key="17">
    <source>
        <dbReference type="EMBL" id="GLC31242.1"/>
    </source>
</evidence>
<evidence type="ECO:0000256" key="5">
    <source>
        <dbReference type="ARBA" id="ARBA00022679"/>
    </source>
</evidence>
<dbReference type="Pfam" id="PF02518">
    <property type="entry name" value="HATPase_c"/>
    <property type="match status" value="1"/>
</dbReference>
<dbReference type="SMART" id="SM00304">
    <property type="entry name" value="HAMP"/>
    <property type="match status" value="1"/>
</dbReference>
<dbReference type="PROSITE" id="PS50109">
    <property type="entry name" value="HIS_KIN"/>
    <property type="match status" value="1"/>
</dbReference>
<evidence type="ECO:0000256" key="10">
    <source>
        <dbReference type="ARBA" id="ARBA00023026"/>
    </source>
</evidence>
<keyword evidence="8 14" id="KW-1133">Transmembrane helix</keyword>
<evidence type="ECO:0000256" key="12">
    <source>
        <dbReference type="ARBA" id="ARBA00037219"/>
    </source>
</evidence>
<keyword evidence="10" id="KW-0843">Virulence</keyword>
<evidence type="ECO:0000256" key="13">
    <source>
        <dbReference type="ARBA" id="ARBA00040841"/>
    </source>
</evidence>
<dbReference type="InterPro" id="IPR005467">
    <property type="entry name" value="His_kinase_dom"/>
</dbReference>
<evidence type="ECO:0000256" key="7">
    <source>
        <dbReference type="ARBA" id="ARBA00022777"/>
    </source>
</evidence>
<dbReference type="Gene3D" id="1.10.287.130">
    <property type="match status" value="1"/>
</dbReference>
<reference evidence="17 18" key="1">
    <citation type="journal article" date="2024" name="Int. J. Syst. Evol. Microbiol.">
        <title>Clostridium omnivorum sp. nov., isolated from anoxic soil under the treatment of reductive soil disinfestation.</title>
        <authorList>
            <person name="Ueki A."/>
            <person name="Tonouchi A."/>
            <person name="Kaku N."/>
            <person name="Honma S."/>
            <person name="Ueki K."/>
        </authorList>
    </citation>
    <scope>NUCLEOTIDE SEQUENCE [LARGE SCALE GENOMIC DNA]</scope>
    <source>
        <strain evidence="17 18">E14</strain>
    </source>
</reference>
<keyword evidence="9" id="KW-0902">Two-component regulatory system</keyword>
<dbReference type="InterPro" id="IPR003661">
    <property type="entry name" value="HisK_dim/P_dom"/>
</dbReference>
<evidence type="ECO:0000259" key="15">
    <source>
        <dbReference type="PROSITE" id="PS50109"/>
    </source>
</evidence>
<dbReference type="InterPro" id="IPR050398">
    <property type="entry name" value="HssS/ArlS-like"/>
</dbReference>
<dbReference type="Gene3D" id="3.30.565.10">
    <property type="entry name" value="Histidine kinase-like ATPase, C-terminal domain"/>
    <property type="match status" value="1"/>
</dbReference>
<dbReference type="SMART" id="SM00387">
    <property type="entry name" value="HATPase_c"/>
    <property type="match status" value="1"/>
</dbReference>